<accession>A0ABR0B8H3</accession>
<keyword evidence="2" id="KW-1185">Reference proteome</keyword>
<organism evidence="1 2">
    <name type="scientific">Daphnia magna</name>
    <dbReference type="NCBI Taxonomy" id="35525"/>
    <lineage>
        <taxon>Eukaryota</taxon>
        <taxon>Metazoa</taxon>
        <taxon>Ecdysozoa</taxon>
        <taxon>Arthropoda</taxon>
        <taxon>Crustacea</taxon>
        <taxon>Branchiopoda</taxon>
        <taxon>Diplostraca</taxon>
        <taxon>Cladocera</taxon>
        <taxon>Anomopoda</taxon>
        <taxon>Daphniidae</taxon>
        <taxon>Daphnia</taxon>
    </lineage>
</organism>
<gene>
    <name evidence="1" type="ORF">OUZ56_029858</name>
</gene>
<evidence type="ECO:0000313" key="2">
    <source>
        <dbReference type="Proteomes" id="UP001234178"/>
    </source>
</evidence>
<evidence type="ECO:0000313" key="1">
    <source>
        <dbReference type="EMBL" id="KAK4037832.1"/>
    </source>
</evidence>
<dbReference type="Proteomes" id="UP001234178">
    <property type="component" value="Unassembled WGS sequence"/>
</dbReference>
<sequence length="67" mass="7573">MNTEPRSVKTRAAVTAEVSDERFSLQEIALDEAKNDIAGLNEWLERAEVKIAKSHKWEAFVPIFGLD</sequence>
<reference evidence="1 2" key="1">
    <citation type="journal article" date="2023" name="Nucleic Acids Res.">
        <title>The hologenome of Daphnia magna reveals possible DNA methylation and microbiome-mediated evolution of the host genome.</title>
        <authorList>
            <person name="Chaturvedi A."/>
            <person name="Li X."/>
            <person name="Dhandapani V."/>
            <person name="Marshall H."/>
            <person name="Kissane S."/>
            <person name="Cuenca-Cambronero M."/>
            <person name="Asole G."/>
            <person name="Calvet F."/>
            <person name="Ruiz-Romero M."/>
            <person name="Marangio P."/>
            <person name="Guigo R."/>
            <person name="Rago D."/>
            <person name="Mirbahai L."/>
            <person name="Eastwood N."/>
            <person name="Colbourne J.K."/>
            <person name="Zhou J."/>
            <person name="Mallon E."/>
            <person name="Orsini L."/>
        </authorList>
    </citation>
    <scope>NUCLEOTIDE SEQUENCE [LARGE SCALE GENOMIC DNA]</scope>
    <source>
        <strain evidence="1">LRV0_1</strain>
    </source>
</reference>
<proteinExistence type="predicted"/>
<protein>
    <submittedName>
        <fullName evidence="1">Uncharacterized protein</fullName>
    </submittedName>
</protein>
<dbReference type="EMBL" id="JAOYFB010000040">
    <property type="protein sequence ID" value="KAK4037832.1"/>
    <property type="molecule type" value="Genomic_DNA"/>
</dbReference>
<comment type="caution">
    <text evidence="1">The sequence shown here is derived from an EMBL/GenBank/DDBJ whole genome shotgun (WGS) entry which is preliminary data.</text>
</comment>
<name>A0ABR0B8H3_9CRUS</name>